<feature type="transmembrane region" description="Helical" evidence="6">
    <location>
        <begin position="152"/>
        <end position="174"/>
    </location>
</feature>
<dbReference type="PANTHER" id="PTHR30086:SF20">
    <property type="entry name" value="ARGININE EXPORTER PROTEIN ARGO-RELATED"/>
    <property type="match status" value="1"/>
</dbReference>
<dbReference type="GO" id="GO:0005886">
    <property type="term" value="C:plasma membrane"/>
    <property type="evidence" value="ECO:0007669"/>
    <property type="project" value="UniProtKB-SubCell"/>
</dbReference>
<evidence type="ECO:0000256" key="1">
    <source>
        <dbReference type="ARBA" id="ARBA00004651"/>
    </source>
</evidence>
<feature type="chain" id="PRO_5021322008" evidence="7">
    <location>
        <begin position="20"/>
        <end position="208"/>
    </location>
</feature>
<comment type="caution">
    <text evidence="8">The sequence shown here is derived from an EMBL/GenBank/DDBJ whole genome shotgun (WGS) entry which is preliminary data.</text>
</comment>
<dbReference type="EMBL" id="VHLG01000012">
    <property type="protein sequence ID" value="TPW28520.1"/>
    <property type="molecule type" value="Genomic_DNA"/>
</dbReference>
<keyword evidence="4 6" id="KW-1133">Transmembrane helix</keyword>
<name>A0A506U3W2_9HYPH</name>
<protein>
    <submittedName>
        <fullName evidence="8">LysE family translocator</fullName>
    </submittedName>
</protein>
<dbReference type="RefSeq" id="WP_141150238.1">
    <property type="nucleotide sequence ID" value="NZ_VHLG01000012.1"/>
</dbReference>
<feature type="transmembrane region" description="Helical" evidence="6">
    <location>
        <begin position="128"/>
        <end position="146"/>
    </location>
</feature>
<proteinExistence type="predicted"/>
<reference evidence="8 9" key="1">
    <citation type="submission" date="2019-06" db="EMBL/GenBank/DDBJ databases">
        <authorList>
            <person name="Li M."/>
        </authorList>
    </citation>
    <scope>NUCLEOTIDE SEQUENCE [LARGE SCALE GENOMIC DNA]</scope>
    <source>
        <strain evidence="8 9">BGMRC2036</strain>
    </source>
</reference>
<dbReference type="InterPro" id="IPR001123">
    <property type="entry name" value="LeuE-type"/>
</dbReference>
<evidence type="ECO:0000256" key="4">
    <source>
        <dbReference type="ARBA" id="ARBA00022989"/>
    </source>
</evidence>
<evidence type="ECO:0000256" key="6">
    <source>
        <dbReference type="SAM" id="Phobius"/>
    </source>
</evidence>
<evidence type="ECO:0000313" key="9">
    <source>
        <dbReference type="Proteomes" id="UP000318801"/>
    </source>
</evidence>
<evidence type="ECO:0000256" key="2">
    <source>
        <dbReference type="ARBA" id="ARBA00022475"/>
    </source>
</evidence>
<dbReference type="Proteomes" id="UP000318801">
    <property type="component" value="Unassembled WGS sequence"/>
</dbReference>
<organism evidence="8 9">
    <name type="scientific">Martelella alba</name>
    <dbReference type="NCBI Taxonomy" id="2590451"/>
    <lineage>
        <taxon>Bacteria</taxon>
        <taxon>Pseudomonadati</taxon>
        <taxon>Pseudomonadota</taxon>
        <taxon>Alphaproteobacteria</taxon>
        <taxon>Hyphomicrobiales</taxon>
        <taxon>Aurantimonadaceae</taxon>
        <taxon>Martelella</taxon>
    </lineage>
</organism>
<keyword evidence="9" id="KW-1185">Reference proteome</keyword>
<dbReference type="PANTHER" id="PTHR30086">
    <property type="entry name" value="ARGININE EXPORTER PROTEIN ARGO"/>
    <property type="match status" value="1"/>
</dbReference>
<feature type="signal peptide" evidence="7">
    <location>
        <begin position="1"/>
        <end position="19"/>
    </location>
</feature>
<keyword evidence="3 6" id="KW-0812">Transmembrane</keyword>
<evidence type="ECO:0000256" key="7">
    <source>
        <dbReference type="SAM" id="SignalP"/>
    </source>
</evidence>
<sequence length="208" mass="21541">MTESLHLPLILLAAFMATASPGPATLAIAGTSLSSGRRAGLSVALGVATGSLSWSLAAAFGLAALMAASVTLFEILRYAGAAYLGFLAYKAARAAMKKGELDSRALAAASTRRLYIKGLMLHLTNPKAIFFFAALYSVGVPAQAGAATLAEVIIAVGLQSTAVFVTYAMLFSLSGVARIYRRLNRIFEACFAAVFGLAAIKVLTTRIG</sequence>
<accession>A0A506U3W2</accession>
<evidence type="ECO:0000256" key="5">
    <source>
        <dbReference type="ARBA" id="ARBA00023136"/>
    </source>
</evidence>
<comment type="subcellular location">
    <subcellularLocation>
        <location evidence="1">Cell membrane</location>
        <topology evidence="1">Multi-pass membrane protein</topology>
    </subcellularLocation>
</comment>
<keyword evidence="2" id="KW-1003">Cell membrane</keyword>
<dbReference type="Pfam" id="PF01810">
    <property type="entry name" value="LysE"/>
    <property type="match status" value="1"/>
</dbReference>
<dbReference type="AlphaFoldDB" id="A0A506U3W2"/>
<keyword evidence="5 6" id="KW-0472">Membrane</keyword>
<evidence type="ECO:0000256" key="3">
    <source>
        <dbReference type="ARBA" id="ARBA00022692"/>
    </source>
</evidence>
<dbReference type="OrthoDB" id="7659099at2"/>
<evidence type="ECO:0000313" key="8">
    <source>
        <dbReference type="EMBL" id="TPW28520.1"/>
    </source>
</evidence>
<gene>
    <name evidence="8" type="ORF">FJU08_17070</name>
</gene>
<keyword evidence="7" id="KW-0732">Signal</keyword>
<dbReference type="GO" id="GO:0015171">
    <property type="term" value="F:amino acid transmembrane transporter activity"/>
    <property type="evidence" value="ECO:0007669"/>
    <property type="project" value="TreeGrafter"/>
</dbReference>